<reference evidence="2" key="1">
    <citation type="submission" date="2018-05" db="EMBL/GenBank/DDBJ databases">
        <authorList>
            <person name="Lanie J.A."/>
            <person name="Ng W.-L."/>
            <person name="Kazmierczak K.M."/>
            <person name="Andrzejewski T.M."/>
            <person name="Davidsen T.M."/>
            <person name="Wayne K.J."/>
            <person name="Tettelin H."/>
            <person name="Glass J.I."/>
            <person name="Rusch D."/>
            <person name="Podicherti R."/>
            <person name="Tsui H.-C.T."/>
            <person name="Winkler M.E."/>
        </authorList>
    </citation>
    <scope>NUCLEOTIDE SEQUENCE</scope>
</reference>
<gene>
    <name evidence="2" type="ORF">METZ01_LOCUS380271</name>
</gene>
<protein>
    <submittedName>
        <fullName evidence="2">Uncharacterized protein</fullName>
    </submittedName>
</protein>
<organism evidence="2">
    <name type="scientific">marine metagenome</name>
    <dbReference type="NCBI Taxonomy" id="408172"/>
    <lineage>
        <taxon>unclassified sequences</taxon>
        <taxon>metagenomes</taxon>
        <taxon>ecological metagenomes</taxon>
    </lineage>
</organism>
<evidence type="ECO:0000313" key="2">
    <source>
        <dbReference type="EMBL" id="SVD27417.1"/>
    </source>
</evidence>
<proteinExistence type="predicted"/>
<dbReference type="EMBL" id="UINC01140332">
    <property type="protein sequence ID" value="SVD27417.1"/>
    <property type="molecule type" value="Genomic_DNA"/>
</dbReference>
<feature type="region of interest" description="Disordered" evidence="1">
    <location>
        <begin position="24"/>
        <end position="43"/>
    </location>
</feature>
<sequence length="132" mass="14466">MKNLIYILLSLSLCLGVYAADKNKQADKEKPAKADKAKKGKKAKGEEVTVVGALKCAHCDFKIGDKCTAVLKTEKKFKGNESRLYFLKGKAAKTFAKENPKAEKVEASGLAFETDPGEQRFVLKVAKIAEKK</sequence>
<accession>A0A382U0D7</accession>
<name>A0A382U0D7_9ZZZZ</name>
<dbReference type="AlphaFoldDB" id="A0A382U0D7"/>
<evidence type="ECO:0000256" key="1">
    <source>
        <dbReference type="SAM" id="MobiDB-lite"/>
    </source>
</evidence>